<dbReference type="NCBIfam" id="TIGR02937">
    <property type="entry name" value="sigma70-ECF"/>
    <property type="match status" value="1"/>
</dbReference>
<sequence length="175" mass="20474">MEVIQKVKAAIAGDDEAFISLIDEFKIDLYKTAYAYLKNEHDSLEALQEVTYRAYKAIGSLRTPAYFKTWLIRIMINYCQDTLKKTAQHHFNDEMIRTIGMKDNYAFIEIQEALEKLDGKQRELLLLKYFHDLKLKDIAMIMDRPESTIKTWLTKALSRLKAIMEEEGGKQRVSK</sequence>
<dbReference type="Pfam" id="PF04542">
    <property type="entry name" value="Sigma70_r2"/>
    <property type="match status" value="1"/>
</dbReference>
<protein>
    <submittedName>
        <fullName evidence="7">RNA polymerase subunit sigma-70</fullName>
    </submittedName>
</protein>
<gene>
    <name evidence="7" type="ORF">C4B60_18585</name>
</gene>
<reference evidence="7 8" key="1">
    <citation type="submission" date="2018-02" db="EMBL/GenBank/DDBJ databases">
        <title>Jeotgalibacillus proteolyticum sp. nov. a protease producing bacterium isolated from ocean sediments of Laizhou Bay.</title>
        <authorList>
            <person name="Li Y."/>
        </authorList>
    </citation>
    <scope>NUCLEOTIDE SEQUENCE [LARGE SCALE GENOMIC DNA]</scope>
    <source>
        <strain evidence="7 8">22-7</strain>
    </source>
</reference>
<dbReference type="InterPro" id="IPR007627">
    <property type="entry name" value="RNA_pol_sigma70_r2"/>
</dbReference>
<keyword evidence="4" id="KW-0804">Transcription</keyword>
<dbReference type="OrthoDB" id="9782703at2"/>
<dbReference type="InterPro" id="IPR013325">
    <property type="entry name" value="RNA_pol_sigma_r2"/>
</dbReference>
<dbReference type="InterPro" id="IPR039425">
    <property type="entry name" value="RNA_pol_sigma-70-like"/>
</dbReference>
<dbReference type="SUPFAM" id="SSF88659">
    <property type="entry name" value="Sigma3 and sigma4 domains of RNA polymerase sigma factors"/>
    <property type="match status" value="1"/>
</dbReference>
<feature type="domain" description="RNA polymerase sigma-70 region 2" evidence="5">
    <location>
        <begin position="21"/>
        <end position="86"/>
    </location>
</feature>
<dbReference type="Pfam" id="PF08281">
    <property type="entry name" value="Sigma70_r4_2"/>
    <property type="match status" value="1"/>
</dbReference>
<dbReference type="Proteomes" id="UP000239047">
    <property type="component" value="Unassembled WGS sequence"/>
</dbReference>
<dbReference type="InterPro" id="IPR013249">
    <property type="entry name" value="RNA_pol_sigma70_r4_t2"/>
</dbReference>
<evidence type="ECO:0000259" key="5">
    <source>
        <dbReference type="Pfam" id="PF04542"/>
    </source>
</evidence>
<evidence type="ECO:0000259" key="6">
    <source>
        <dbReference type="Pfam" id="PF08281"/>
    </source>
</evidence>
<name>A0A2S5G7K2_9BACL</name>
<keyword evidence="2" id="KW-0805">Transcription regulation</keyword>
<evidence type="ECO:0000313" key="7">
    <source>
        <dbReference type="EMBL" id="PPA68923.1"/>
    </source>
</evidence>
<evidence type="ECO:0000256" key="2">
    <source>
        <dbReference type="ARBA" id="ARBA00023015"/>
    </source>
</evidence>
<dbReference type="SUPFAM" id="SSF88946">
    <property type="entry name" value="Sigma2 domain of RNA polymerase sigma factors"/>
    <property type="match status" value="1"/>
</dbReference>
<comment type="similarity">
    <text evidence="1">Belongs to the sigma-70 factor family. ECF subfamily.</text>
</comment>
<dbReference type="CDD" id="cd06171">
    <property type="entry name" value="Sigma70_r4"/>
    <property type="match status" value="1"/>
</dbReference>
<dbReference type="GO" id="GO:0006352">
    <property type="term" value="P:DNA-templated transcription initiation"/>
    <property type="evidence" value="ECO:0007669"/>
    <property type="project" value="InterPro"/>
</dbReference>
<keyword evidence="3" id="KW-0731">Sigma factor</keyword>
<evidence type="ECO:0000256" key="4">
    <source>
        <dbReference type="ARBA" id="ARBA00023163"/>
    </source>
</evidence>
<dbReference type="GO" id="GO:0003677">
    <property type="term" value="F:DNA binding"/>
    <property type="evidence" value="ECO:0007669"/>
    <property type="project" value="InterPro"/>
</dbReference>
<dbReference type="RefSeq" id="WP_104059539.1">
    <property type="nucleotide sequence ID" value="NZ_PREZ01000008.1"/>
</dbReference>
<evidence type="ECO:0000256" key="3">
    <source>
        <dbReference type="ARBA" id="ARBA00023082"/>
    </source>
</evidence>
<comment type="caution">
    <text evidence="7">The sequence shown here is derived from an EMBL/GenBank/DDBJ whole genome shotgun (WGS) entry which is preliminary data.</text>
</comment>
<dbReference type="InterPro" id="IPR036388">
    <property type="entry name" value="WH-like_DNA-bd_sf"/>
</dbReference>
<dbReference type="Gene3D" id="1.10.1740.10">
    <property type="match status" value="1"/>
</dbReference>
<dbReference type="GO" id="GO:0016987">
    <property type="term" value="F:sigma factor activity"/>
    <property type="evidence" value="ECO:0007669"/>
    <property type="project" value="UniProtKB-KW"/>
</dbReference>
<feature type="domain" description="RNA polymerase sigma factor 70 region 4 type 2" evidence="6">
    <location>
        <begin position="109"/>
        <end position="160"/>
    </location>
</feature>
<accession>A0A2S5G7K2</accession>
<dbReference type="InterPro" id="IPR013324">
    <property type="entry name" value="RNA_pol_sigma_r3/r4-like"/>
</dbReference>
<organism evidence="7 8">
    <name type="scientific">Jeotgalibacillus proteolyticus</name>
    <dbReference type="NCBI Taxonomy" id="2082395"/>
    <lineage>
        <taxon>Bacteria</taxon>
        <taxon>Bacillati</taxon>
        <taxon>Bacillota</taxon>
        <taxon>Bacilli</taxon>
        <taxon>Bacillales</taxon>
        <taxon>Caryophanaceae</taxon>
        <taxon>Jeotgalibacillus</taxon>
    </lineage>
</organism>
<dbReference type="AlphaFoldDB" id="A0A2S5G7K2"/>
<dbReference type="PANTHER" id="PTHR43133:SF51">
    <property type="entry name" value="RNA POLYMERASE SIGMA FACTOR"/>
    <property type="match status" value="1"/>
</dbReference>
<dbReference type="Gene3D" id="1.10.10.10">
    <property type="entry name" value="Winged helix-like DNA-binding domain superfamily/Winged helix DNA-binding domain"/>
    <property type="match status" value="1"/>
</dbReference>
<dbReference type="InterPro" id="IPR014284">
    <property type="entry name" value="RNA_pol_sigma-70_dom"/>
</dbReference>
<dbReference type="EMBL" id="PREZ01000008">
    <property type="protein sequence ID" value="PPA68923.1"/>
    <property type="molecule type" value="Genomic_DNA"/>
</dbReference>
<evidence type="ECO:0000313" key="8">
    <source>
        <dbReference type="Proteomes" id="UP000239047"/>
    </source>
</evidence>
<keyword evidence="8" id="KW-1185">Reference proteome</keyword>
<proteinExistence type="inferred from homology"/>
<evidence type="ECO:0000256" key="1">
    <source>
        <dbReference type="ARBA" id="ARBA00010641"/>
    </source>
</evidence>
<dbReference type="PANTHER" id="PTHR43133">
    <property type="entry name" value="RNA POLYMERASE ECF-TYPE SIGMA FACTO"/>
    <property type="match status" value="1"/>
</dbReference>